<dbReference type="EMBL" id="UGSO01000003">
    <property type="protein sequence ID" value="SUE07332.1"/>
    <property type="molecule type" value="Genomic_DNA"/>
</dbReference>
<gene>
    <name evidence="1" type="ORF">NCTC9381_06102</name>
</gene>
<dbReference type="AlphaFoldDB" id="A0A379LTA2"/>
<evidence type="ECO:0000313" key="1">
    <source>
        <dbReference type="EMBL" id="SUE07332.1"/>
    </source>
</evidence>
<dbReference type="Gene3D" id="3.60.15.10">
    <property type="entry name" value="Ribonuclease Z/Hydroxyacylglutathione hydrolase-like"/>
    <property type="match status" value="1"/>
</dbReference>
<reference evidence="1 2" key="1">
    <citation type="submission" date="2018-06" db="EMBL/GenBank/DDBJ databases">
        <authorList>
            <consortium name="Pathogen Informatics"/>
            <person name="Doyle S."/>
        </authorList>
    </citation>
    <scope>NUCLEOTIDE SEQUENCE [LARGE SCALE GENOMIC DNA]</scope>
    <source>
        <strain evidence="1 2">NCTC9381</strain>
    </source>
</reference>
<evidence type="ECO:0008006" key="3">
    <source>
        <dbReference type="Google" id="ProtNLM"/>
    </source>
</evidence>
<protein>
    <recommendedName>
        <fullName evidence="3">Metal-dependent hydrolase</fullName>
    </recommendedName>
</protein>
<accession>A0A379LTA2</accession>
<name>A0A379LTA2_ENTAG</name>
<sequence length="74" mass="8121">MKLTQIRNATLLLDYAGKKFLIDPMLAEKEAWPGFAGNARPHLRNPMVELPVPGRCTAGSRCGDYHPHAYGSLG</sequence>
<keyword evidence="2" id="KW-1185">Reference proteome</keyword>
<dbReference type="Proteomes" id="UP000254640">
    <property type="component" value="Unassembled WGS sequence"/>
</dbReference>
<proteinExistence type="predicted"/>
<organism evidence="1 2">
    <name type="scientific">Enterobacter agglomerans</name>
    <name type="common">Erwinia herbicola</name>
    <name type="synonym">Pantoea agglomerans</name>
    <dbReference type="NCBI Taxonomy" id="549"/>
    <lineage>
        <taxon>Bacteria</taxon>
        <taxon>Pseudomonadati</taxon>
        <taxon>Pseudomonadota</taxon>
        <taxon>Gammaproteobacteria</taxon>
        <taxon>Enterobacterales</taxon>
        <taxon>Erwiniaceae</taxon>
        <taxon>Pantoea</taxon>
        <taxon>Pantoea agglomerans group</taxon>
    </lineage>
</organism>
<dbReference type="InterPro" id="IPR036866">
    <property type="entry name" value="RibonucZ/Hydroxyglut_hydro"/>
</dbReference>
<evidence type="ECO:0000313" key="2">
    <source>
        <dbReference type="Proteomes" id="UP000254640"/>
    </source>
</evidence>